<comment type="similarity">
    <text evidence="1">Belongs to the actin family.</text>
</comment>
<name>A0A914UR75_9BILA</name>
<keyword evidence="2" id="KW-1185">Reference proteome</keyword>
<dbReference type="Gene3D" id="3.90.640.10">
    <property type="entry name" value="Actin, Chain A, domain 4"/>
    <property type="match status" value="1"/>
</dbReference>
<dbReference type="PANTHER" id="PTHR11937">
    <property type="entry name" value="ACTIN"/>
    <property type="match status" value="1"/>
</dbReference>
<dbReference type="Pfam" id="PF00022">
    <property type="entry name" value="Actin"/>
    <property type="match status" value="1"/>
</dbReference>
<dbReference type="AlphaFoldDB" id="A0A914UR75"/>
<dbReference type="PRINTS" id="PR00190">
    <property type="entry name" value="ACTIN"/>
</dbReference>
<sequence>MSGGVYGGDEVGALVFDVGHHSFRVGYAGEEFPKADVPSHVGVVEKVIAENGDSMEVDENKRNSSEAQKKIKKYSFGTANISAPRPDMEIETFLKDGMVEDWDMFEAMLDHMYANCLFSESKYHPVLFSEPAWNTKSKREKLIEVMFEKYNAPAFFVCKNAVLAAFANGRSSGLVLDSGSTYTSAVPVYDGYCLTQAIVKSPLGGNMVSEQCKLMLQEQGIEVVPTYKIASKVVFRITLVRK</sequence>
<dbReference type="Proteomes" id="UP000887566">
    <property type="component" value="Unplaced"/>
</dbReference>
<dbReference type="InterPro" id="IPR004000">
    <property type="entry name" value="Actin"/>
</dbReference>
<dbReference type="InterPro" id="IPR043129">
    <property type="entry name" value="ATPase_NBD"/>
</dbReference>
<dbReference type="SUPFAM" id="SSF53067">
    <property type="entry name" value="Actin-like ATPase domain"/>
    <property type="match status" value="2"/>
</dbReference>
<dbReference type="WBParaSite" id="PSAMB.scaffold1173size34972.g11437.t1">
    <property type="protein sequence ID" value="PSAMB.scaffold1173size34972.g11437.t1"/>
    <property type="gene ID" value="PSAMB.scaffold1173size34972.g11437"/>
</dbReference>
<evidence type="ECO:0000313" key="3">
    <source>
        <dbReference type="WBParaSite" id="PSAMB.scaffold1173size34972.g11437.t1"/>
    </source>
</evidence>
<evidence type="ECO:0000256" key="1">
    <source>
        <dbReference type="RuleBase" id="RU000487"/>
    </source>
</evidence>
<evidence type="ECO:0000313" key="2">
    <source>
        <dbReference type="Proteomes" id="UP000887566"/>
    </source>
</evidence>
<reference evidence="3" key="1">
    <citation type="submission" date="2022-11" db="UniProtKB">
        <authorList>
            <consortium name="WormBaseParasite"/>
        </authorList>
    </citation>
    <scope>IDENTIFICATION</scope>
</reference>
<protein>
    <submittedName>
        <fullName evidence="3">Actin-like protein 6A</fullName>
    </submittedName>
</protein>
<proteinExistence type="inferred from homology"/>
<dbReference type="SMART" id="SM00268">
    <property type="entry name" value="ACTIN"/>
    <property type="match status" value="1"/>
</dbReference>
<dbReference type="Gene3D" id="3.30.420.40">
    <property type="match status" value="2"/>
</dbReference>
<organism evidence="2 3">
    <name type="scientific">Plectus sambesii</name>
    <dbReference type="NCBI Taxonomy" id="2011161"/>
    <lineage>
        <taxon>Eukaryota</taxon>
        <taxon>Metazoa</taxon>
        <taxon>Ecdysozoa</taxon>
        <taxon>Nematoda</taxon>
        <taxon>Chromadorea</taxon>
        <taxon>Plectida</taxon>
        <taxon>Plectina</taxon>
        <taxon>Plectoidea</taxon>
        <taxon>Plectidae</taxon>
        <taxon>Plectus</taxon>
    </lineage>
</organism>
<accession>A0A914UR75</accession>